<evidence type="ECO:0000313" key="2">
    <source>
        <dbReference type="EMBL" id="CAK8986828.1"/>
    </source>
</evidence>
<comment type="caution">
    <text evidence="2">The sequence shown here is derived from an EMBL/GenBank/DDBJ whole genome shotgun (WGS) entry which is preliminary data.</text>
</comment>
<sequence length="252" mass="28276">MASASQVRVALGALGSGCALTFVLTQLLSSPPKAKPCPSEKARKETFDQLAPRWDVLVRSDEFLAGIGKLRRRLIQKARGDVLEVAVGSGRNFSYYNTGRVTEITAVDFSRAMLEVADEKRKEVEPVPLRLKLASTHRLDFEDSSFDTVVDTFGICSFEQPVQALQEMRRVLKDDGQMLLLEHGASKWEFVQGMLNRGIHRHVEKYGCYANRDIPKLVREAGLHITSDQRSHFGTTYSLVCAKHPPKEEEEE</sequence>
<dbReference type="SUPFAM" id="SSF53335">
    <property type="entry name" value="S-adenosyl-L-methionine-dependent methyltransferases"/>
    <property type="match status" value="1"/>
</dbReference>
<keyword evidence="3" id="KW-1185">Reference proteome</keyword>
<dbReference type="Gene3D" id="3.40.50.150">
    <property type="entry name" value="Vaccinia Virus protein VP39"/>
    <property type="match status" value="1"/>
</dbReference>
<evidence type="ECO:0000259" key="1">
    <source>
        <dbReference type="Pfam" id="PF08241"/>
    </source>
</evidence>
<dbReference type="InterPro" id="IPR050508">
    <property type="entry name" value="Methyltransf_Superfamily"/>
</dbReference>
<gene>
    <name evidence="2" type="ORF">CCMP2556_LOCUS642</name>
</gene>
<protein>
    <recommendedName>
        <fullName evidence="1">Methyltransferase type 11 domain-containing protein</fullName>
    </recommendedName>
</protein>
<dbReference type="Pfam" id="PF08241">
    <property type="entry name" value="Methyltransf_11"/>
    <property type="match status" value="1"/>
</dbReference>
<dbReference type="InterPro" id="IPR029063">
    <property type="entry name" value="SAM-dependent_MTases_sf"/>
</dbReference>
<proteinExistence type="predicted"/>
<dbReference type="EMBL" id="CAXAMN010000181">
    <property type="protein sequence ID" value="CAK8986828.1"/>
    <property type="molecule type" value="Genomic_DNA"/>
</dbReference>
<organism evidence="2 3">
    <name type="scientific">Durusdinium trenchii</name>
    <dbReference type="NCBI Taxonomy" id="1381693"/>
    <lineage>
        <taxon>Eukaryota</taxon>
        <taxon>Sar</taxon>
        <taxon>Alveolata</taxon>
        <taxon>Dinophyceae</taxon>
        <taxon>Suessiales</taxon>
        <taxon>Symbiodiniaceae</taxon>
        <taxon>Durusdinium</taxon>
    </lineage>
</organism>
<dbReference type="PANTHER" id="PTHR42912">
    <property type="entry name" value="METHYLTRANSFERASE"/>
    <property type="match status" value="1"/>
</dbReference>
<dbReference type="Proteomes" id="UP001642484">
    <property type="component" value="Unassembled WGS sequence"/>
</dbReference>
<name>A0ABP0HAV0_9DINO</name>
<feature type="domain" description="Methyltransferase type 11" evidence="1">
    <location>
        <begin position="83"/>
        <end position="179"/>
    </location>
</feature>
<accession>A0ABP0HAV0</accession>
<reference evidence="2 3" key="1">
    <citation type="submission" date="2024-02" db="EMBL/GenBank/DDBJ databases">
        <authorList>
            <person name="Chen Y."/>
            <person name="Shah S."/>
            <person name="Dougan E. K."/>
            <person name="Thang M."/>
            <person name="Chan C."/>
        </authorList>
    </citation>
    <scope>NUCLEOTIDE SEQUENCE [LARGE SCALE GENOMIC DNA]</scope>
</reference>
<dbReference type="CDD" id="cd02440">
    <property type="entry name" value="AdoMet_MTases"/>
    <property type="match status" value="1"/>
</dbReference>
<dbReference type="InterPro" id="IPR013216">
    <property type="entry name" value="Methyltransf_11"/>
</dbReference>
<evidence type="ECO:0000313" key="3">
    <source>
        <dbReference type="Proteomes" id="UP001642484"/>
    </source>
</evidence>
<dbReference type="PANTHER" id="PTHR42912:SF80">
    <property type="entry name" value="METHYLTRANSFERASE DOMAIN-CONTAINING PROTEIN"/>
    <property type="match status" value="1"/>
</dbReference>